<dbReference type="Pfam" id="PF00211">
    <property type="entry name" value="Guanylate_cyc"/>
    <property type="match status" value="1"/>
</dbReference>
<dbReference type="PANTHER" id="PTHR43081">
    <property type="entry name" value="ADENYLATE CYCLASE, TERMINAL-DIFFERENTIATION SPECIFIC-RELATED"/>
    <property type="match status" value="1"/>
</dbReference>
<dbReference type="GO" id="GO:0035556">
    <property type="term" value="P:intracellular signal transduction"/>
    <property type="evidence" value="ECO:0007669"/>
    <property type="project" value="InterPro"/>
</dbReference>
<dbReference type="CDD" id="cd07302">
    <property type="entry name" value="CHD"/>
    <property type="match status" value="1"/>
</dbReference>
<dbReference type="SUPFAM" id="SSF55073">
    <property type="entry name" value="Nucleotide cyclase"/>
    <property type="match status" value="1"/>
</dbReference>
<evidence type="ECO:0000256" key="2">
    <source>
        <dbReference type="SAM" id="Phobius"/>
    </source>
</evidence>
<dbReference type="SUPFAM" id="SSF53850">
    <property type="entry name" value="Periplasmic binding protein-like II"/>
    <property type="match status" value="1"/>
</dbReference>
<feature type="signal peptide" evidence="3">
    <location>
        <begin position="1"/>
        <end position="18"/>
    </location>
</feature>
<dbReference type="AlphaFoldDB" id="A0A7S1HUJ0"/>
<dbReference type="SMART" id="SM00044">
    <property type="entry name" value="CYCc"/>
    <property type="match status" value="1"/>
</dbReference>
<dbReference type="GO" id="GO:0022857">
    <property type="term" value="F:transmembrane transporter activity"/>
    <property type="evidence" value="ECO:0007669"/>
    <property type="project" value="InterPro"/>
</dbReference>
<evidence type="ECO:0000313" key="5">
    <source>
        <dbReference type="EMBL" id="CAD8991612.1"/>
    </source>
</evidence>
<reference evidence="5" key="1">
    <citation type="submission" date="2021-01" db="EMBL/GenBank/DDBJ databases">
        <authorList>
            <person name="Corre E."/>
            <person name="Pelletier E."/>
            <person name="Niang G."/>
            <person name="Scheremetjew M."/>
            <person name="Finn R."/>
            <person name="Kale V."/>
            <person name="Holt S."/>
            <person name="Cochrane G."/>
            <person name="Meng A."/>
            <person name="Brown T."/>
            <person name="Cohen L."/>
        </authorList>
    </citation>
    <scope>NUCLEOTIDE SEQUENCE</scope>
    <source>
        <strain evidence="5">NIES-381</strain>
    </source>
</reference>
<dbReference type="InterPro" id="IPR050697">
    <property type="entry name" value="Adenylyl/Guanylyl_Cyclase_3/4"/>
</dbReference>
<dbReference type="PANTHER" id="PTHR43081:SF1">
    <property type="entry name" value="ADENYLATE CYCLASE, TERMINAL-DIFFERENTIATION SPECIFIC"/>
    <property type="match status" value="1"/>
</dbReference>
<evidence type="ECO:0000256" key="1">
    <source>
        <dbReference type="SAM" id="MobiDB-lite"/>
    </source>
</evidence>
<dbReference type="EMBL" id="HBGA01007402">
    <property type="protein sequence ID" value="CAD8991612.1"/>
    <property type="molecule type" value="Transcribed_RNA"/>
</dbReference>
<dbReference type="InterPro" id="IPR007210">
    <property type="entry name" value="ABC_Gly_betaine_transp_sub-bd"/>
</dbReference>
<organism evidence="5">
    <name type="scientific">Eutreptiella gymnastica</name>
    <dbReference type="NCBI Taxonomy" id="73025"/>
    <lineage>
        <taxon>Eukaryota</taxon>
        <taxon>Discoba</taxon>
        <taxon>Euglenozoa</taxon>
        <taxon>Euglenida</taxon>
        <taxon>Spirocuta</taxon>
        <taxon>Euglenophyceae</taxon>
        <taxon>Eutreptiales</taxon>
        <taxon>Eutreptiaceae</taxon>
        <taxon>Eutreptiella</taxon>
    </lineage>
</organism>
<accession>A0A7S1HUJ0</accession>
<keyword evidence="2" id="KW-1133">Transmembrane helix</keyword>
<evidence type="ECO:0000259" key="4">
    <source>
        <dbReference type="PROSITE" id="PS50125"/>
    </source>
</evidence>
<keyword evidence="2" id="KW-0472">Membrane</keyword>
<feature type="region of interest" description="Disordered" evidence="1">
    <location>
        <begin position="860"/>
        <end position="896"/>
    </location>
</feature>
<dbReference type="Gene3D" id="3.50.4.10">
    <property type="entry name" value="Hepatocyte Growth Factor"/>
    <property type="match status" value="1"/>
</dbReference>
<protein>
    <recommendedName>
        <fullName evidence="4">Guanylate cyclase domain-containing protein</fullName>
    </recommendedName>
</protein>
<sequence length="906" mass="100834">MALSFALLLLCFLLGSEQFYVVAGIDLSSDNQLFCYDNPKEKEGHLADSEACLQGYNGEVCPPCLSDPKYDGLKAKYGFTAAMPALRKAEMPNGTRLNVNNWLSHELASRVVGILLNELMGYEISFYLPGSSKESIYTTVCGNSTMDLEAWYWTTRIKDLQIETGTDPDVHSDPMGSFGHAGLFTPKYLLDTNFCLENWRSYTLKYNMESHVARHGTVNCEMLTGGCGATSGRDFVGRGWAYIAPPIAVSRQCECATRCQEHANCTGWEWKPVPSAAPASESGLCWLTNATLTDVARRSNPNVIGLKAHYCNKSNYVCDQPPTWDGGRCEDGQYVPERCKLPDGSTNPQCGEVLMGFPSWSSGWWEGVAQELKLNFTFAYLGYNLPTEVERRFKNQDPQIFYWWTPDPLIQRVQAMPILFPLLNTECTQAYSTNPSMSKAACQEPRDMLNKLLSTKVKQSTDLYRFWDRYYLPDGQLNALLAKHTMGGGTLDAQDAACEWIKEHEEVWATWISNTPSATEESLSHPMVIIIIVLVVIIVVVLFLLLLGLQMHRRRRHRQLLQRIPKGVVTFAFSDVQGSTLLWCMQPEAMKTALQLHNDCMRKYLKQYNGFEVKTIGDCFMVTFQKASDAVNWAVDTQVALLKVPWPEVIYQHSNCALEVDDGGQIMFAGLRIRVGIHTGPAELEVDLSSCKADYLGPTVNLAARVEGMAQGGQILMSSTTAKELGGNLRDKKDTDMGTRGQPSVLAPEAIGDSLKAKMRICYHGTSKLRGITDLVDLYELIPLAIPRRSFEAGVNQKGPESVDKSMSKFGLSSYLLEHGVRRFDNTKKNIVAPLDGEVEEAPGARSTCSSHMSAYNTAKRRSSAYLSDTSAEDTRERGVNPAHSPERSASSLAPYTIFRQHVDQV</sequence>
<dbReference type="GO" id="GO:0043190">
    <property type="term" value="C:ATP-binding cassette (ABC) transporter complex"/>
    <property type="evidence" value="ECO:0007669"/>
    <property type="project" value="InterPro"/>
</dbReference>
<evidence type="ECO:0000256" key="3">
    <source>
        <dbReference type="SAM" id="SignalP"/>
    </source>
</evidence>
<dbReference type="Gene3D" id="3.30.70.1230">
    <property type="entry name" value="Nucleotide cyclase"/>
    <property type="match status" value="1"/>
</dbReference>
<dbReference type="Pfam" id="PF04069">
    <property type="entry name" value="OpuAC"/>
    <property type="match status" value="1"/>
</dbReference>
<gene>
    <name evidence="5" type="ORF">EGYM00392_LOCUS2655</name>
</gene>
<dbReference type="GO" id="GO:0009190">
    <property type="term" value="P:cyclic nucleotide biosynthetic process"/>
    <property type="evidence" value="ECO:0007669"/>
    <property type="project" value="InterPro"/>
</dbReference>
<feature type="domain" description="Guanylate cyclase" evidence="4">
    <location>
        <begin position="570"/>
        <end position="707"/>
    </location>
</feature>
<dbReference type="PROSITE" id="PS50125">
    <property type="entry name" value="GUANYLATE_CYCLASE_2"/>
    <property type="match status" value="1"/>
</dbReference>
<name>A0A7S1HUJ0_9EUGL</name>
<keyword evidence="2" id="KW-0812">Transmembrane</keyword>
<proteinExistence type="predicted"/>
<feature type="transmembrane region" description="Helical" evidence="2">
    <location>
        <begin position="527"/>
        <end position="549"/>
    </location>
</feature>
<dbReference type="InterPro" id="IPR029787">
    <property type="entry name" value="Nucleotide_cyclase"/>
</dbReference>
<feature type="region of interest" description="Disordered" evidence="1">
    <location>
        <begin position="726"/>
        <end position="745"/>
    </location>
</feature>
<keyword evidence="3" id="KW-0732">Signal</keyword>
<dbReference type="InterPro" id="IPR001054">
    <property type="entry name" value="A/G_cyclase"/>
</dbReference>
<feature type="chain" id="PRO_5030683538" description="Guanylate cyclase domain-containing protein" evidence="3">
    <location>
        <begin position="19"/>
        <end position="906"/>
    </location>
</feature>